<feature type="transmembrane region" description="Helical" evidence="1">
    <location>
        <begin position="189"/>
        <end position="222"/>
    </location>
</feature>
<accession>A0ABT1Y2Z2</accession>
<name>A0ABT1Y2Z2_9FIRM</name>
<keyword evidence="1" id="KW-0812">Transmembrane</keyword>
<feature type="transmembrane region" description="Helical" evidence="1">
    <location>
        <begin position="12"/>
        <end position="31"/>
    </location>
</feature>
<proteinExistence type="predicted"/>
<evidence type="ECO:0000256" key="1">
    <source>
        <dbReference type="SAM" id="Phobius"/>
    </source>
</evidence>
<evidence type="ECO:0008006" key="4">
    <source>
        <dbReference type="Google" id="ProtNLM"/>
    </source>
</evidence>
<keyword evidence="3" id="KW-1185">Reference proteome</keyword>
<sequence>MADIMKRDESLNYRFIILVLVAMLSQVMLQITDSTMFKISDDFVFLLLLIDSLVAVKKKRIEIGFDRITLVAVSVLCFSYIFSVVLALLNGNQIMVIVLQLRQYKYVFVFLILLYYHGDRVFYQMYNIVRIIGYISVPVSIIQRFSSSNPSGDIVTGLYGYGTSGIMSLFLLIIFFSELCQRLAQGKRIFGWYFLFFVPLGLNETKIVFVMIPIMFVITLWMTKKFTLTNVLFMVFSAAILLYGTSFMYRQVYHREVSEIFSREYLTEYMTEVNSEDIGRYNKTMIAYDIIDRSPLTRTFGYGIGAGFSGQLTGAFGIVSEKYYARNLFGGTRPQLFNTLIDSGVAGVAAQLLFIVLMTVKIVYFSGAYSLKHYVAIFSLLTLFTGIFYQDVMTTPNLAFFIFTSIYLVCIKAPGTEREFS</sequence>
<feature type="transmembrane region" description="Helical" evidence="1">
    <location>
        <begin position="300"/>
        <end position="320"/>
    </location>
</feature>
<reference evidence="2 3" key="1">
    <citation type="submission" date="2022-08" db="EMBL/GenBank/DDBJ databases">
        <title>Proteogenomics of the novel Dehalobacterium formicoaceticum strain EZ94 highlights a key role of methyltransferases during anaerobic dichloromethane degradation.</title>
        <authorList>
            <person name="Wasmund K."/>
        </authorList>
    </citation>
    <scope>NUCLEOTIDE SEQUENCE [LARGE SCALE GENOMIC DNA]</scope>
    <source>
        <strain evidence="2 3">EZ94</strain>
    </source>
</reference>
<evidence type="ECO:0000313" key="3">
    <source>
        <dbReference type="Proteomes" id="UP001524944"/>
    </source>
</evidence>
<feature type="transmembrane region" description="Helical" evidence="1">
    <location>
        <begin position="371"/>
        <end position="389"/>
    </location>
</feature>
<organism evidence="2 3">
    <name type="scientific">Dehalobacterium formicoaceticum</name>
    <dbReference type="NCBI Taxonomy" id="51515"/>
    <lineage>
        <taxon>Bacteria</taxon>
        <taxon>Bacillati</taxon>
        <taxon>Bacillota</taxon>
        <taxon>Clostridia</taxon>
        <taxon>Eubacteriales</taxon>
        <taxon>Peptococcaceae</taxon>
        <taxon>Dehalobacterium</taxon>
    </lineage>
</organism>
<evidence type="ECO:0000313" key="2">
    <source>
        <dbReference type="EMBL" id="MCR6545237.1"/>
    </source>
</evidence>
<feature type="transmembrane region" description="Helical" evidence="1">
    <location>
        <begin position="68"/>
        <end position="88"/>
    </location>
</feature>
<dbReference type="EMBL" id="JANPWE010000002">
    <property type="protein sequence ID" value="MCR6545237.1"/>
    <property type="molecule type" value="Genomic_DNA"/>
</dbReference>
<comment type="caution">
    <text evidence="2">The sequence shown here is derived from an EMBL/GenBank/DDBJ whole genome shotgun (WGS) entry which is preliminary data.</text>
</comment>
<gene>
    <name evidence="2" type="ORF">NVS47_06865</name>
</gene>
<dbReference type="RefSeq" id="WP_257912844.1">
    <property type="nucleotide sequence ID" value="NZ_JANPWE010000002.1"/>
</dbReference>
<keyword evidence="1" id="KW-1133">Transmembrane helix</keyword>
<protein>
    <recommendedName>
        <fullName evidence="4">O-antigen polymerase</fullName>
    </recommendedName>
</protein>
<feature type="transmembrane region" description="Helical" evidence="1">
    <location>
        <begin position="395"/>
        <end position="415"/>
    </location>
</feature>
<feature type="transmembrane region" description="Helical" evidence="1">
    <location>
        <begin position="340"/>
        <end position="364"/>
    </location>
</feature>
<feature type="transmembrane region" description="Helical" evidence="1">
    <location>
        <begin position="94"/>
        <end position="116"/>
    </location>
</feature>
<dbReference type="Proteomes" id="UP001524944">
    <property type="component" value="Unassembled WGS sequence"/>
</dbReference>
<feature type="transmembrane region" description="Helical" evidence="1">
    <location>
        <begin position="158"/>
        <end position="177"/>
    </location>
</feature>
<feature type="transmembrane region" description="Helical" evidence="1">
    <location>
        <begin position="128"/>
        <end position="146"/>
    </location>
</feature>
<keyword evidence="1" id="KW-0472">Membrane</keyword>
<feature type="transmembrane region" description="Helical" evidence="1">
    <location>
        <begin position="37"/>
        <end position="56"/>
    </location>
</feature>
<feature type="transmembrane region" description="Helical" evidence="1">
    <location>
        <begin position="228"/>
        <end position="249"/>
    </location>
</feature>